<feature type="compositionally biased region" description="Low complexity" evidence="1">
    <location>
        <begin position="238"/>
        <end position="249"/>
    </location>
</feature>
<dbReference type="Proteomes" id="UP000623467">
    <property type="component" value="Unassembled WGS sequence"/>
</dbReference>
<evidence type="ECO:0000313" key="2">
    <source>
        <dbReference type="EMBL" id="KAF7346626.1"/>
    </source>
</evidence>
<comment type="caution">
    <text evidence="2">The sequence shown here is derived from an EMBL/GenBank/DDBJ whole genome shotgun (WGS) entry which is preliminary data.</text>
</comment>
<sequence>MLASLTVFPSRLPSTHGFIHPVFSSTSSRHYRHRDNSSSRRSPAQQPILLLLAPLVHASMQATPRAFFLWPQSTPCTSFTAYDLSEPIFLLILIDTARRPSAALAGVSSSSRSLHNRTLTRCACPRYFPFLPSPLFSFSKPFVRLHEEQAGRAGGREMWWFQRPSFVSVPTIRKAFSLRALYHLSHRRTLPVVILKLFMAYPRRFRSSLGGFFSPPARSAPAAAPAWMHPPPVLPTLYDTSPPLSSSDLPPHPLRTDKP</sequence>
<gene>
    <name evidence="2" type="ORF">MSAN_01800100</name>
</gene>
<evidence type="ECO:0000313" key="3">
    <source>
        <dbReference type="Proteomes" id="UP000623467"/>
    </source>
</evidence>
<dbReference type="EMBL" id="JACAZH010000018">
    <property type="protein sequence ID" value="KAF7346626.1"/>
    <property type="molecule type" value="Genomic_DNA"/>
</dbReference>
<accession>A0A8H6XUG0</accession>
<evidence type="ECO:0000256" key="1">
    <source>
        <dbReference type="SAM" id="MobiDB-lite"/>
    </source>
</evidence>
<feature type="region of interest" description="Disordered" evidence="1">
    <location>
        <begin position="238"/>
        <end position="259"/>
    </location>
</feature>
<protein>
    <submittedName>
        <fullName evidence="2">Uncharacterized protein</fullName>
    </submittedName>
</protein>
<reference evidence="2" key="1">
    <citation type="submission" date="2020-05" db="EMBL/GenBank/DDBJ databases">
        <title>Mycena genomes resolve the evolution of fungal bioluminescence.</title>
        <authorList>
            <person name="Tsai I.J."/>
        </authorList>
    </citation>
    <scope>NUCLEOTIDE SEQUENCE</scope>
    <source>
        <strain evidence="2">160909Yilan</strain>
    </source>
</reference>
<proteinExistence type="predicted"/>
<dbReference type="AlphaFoldDB" id="A0A8H6XUG0"/>
<keyword evidence="3" id="KW-1185">Reference proteome</keyword>
<organism evidence="2 3">
    <name type="scientific">Mycena sanguinolenta</name>
    <dbReference type="NCBI Taxonomy" id="230812"/>
    <lineage>
        <taxon>Eukaryota</taxon>
        <taxon>Fungi</taxon>
        <taxon>Dikarya</taxon>
        <taxon>Basidiomycota</taxon>
        <taxon>Agaricomycotina</taxon>
        <taxon>Agaricomycetes</taxon>
        <taxon>Agaricomycetidae</taxon>
        <taxon>Agaricales</taxon>
        <taxon>Marasmiineae</taxon>
        <taxon>Mycenaceae</taxon>
        <taxon>Mycena</taxon>
    </lineage>
</organism>
<name>A0A8H6XUG0_9AGAR</name>